<proteinExistence type="predicted"/>
<accession>A0ABN7SU57</accession>
<dbReference type="Proteomes" id="UP001158576">
    <property type="component" value="Chromosome 1"/>
</dbReference>
<dbReference type="PANTHER" id="PTHR12498">
    <property type="entry name" value="N-TERMINAL ASPARAGINE AMIDOHYDROLASE"/>
    <property type="match status" value="1"/>
</dbReference>
<evidence type="ECO:0000313" key="2">
    <source>
        <dbReference type="Proteomes" id="UP001158576"/>
    </source>
</evidence>
<dbReference type="PANTHER" id="PTHR12498:SF0">
    <property type="entry name" value="PROTEIN N-TERMINAL ASPARAGINE AMIDOHYDROLASE"/>
    <property type="match status" value="1"/>
</dbReference>
<reference evidence="1 2" key="1">
    <citation type="submission" date="2021-04" db="EMBL/GenBank/DDBJ databases">
        <authorList>
            <person name="Bliznina A."/>
        </authorList>
    </citation>
    <scope>NUCLEOTIDE SEQUENCE [LARGE SCALE GENOMIC DNA]</scope>
</reference>
<gene>
    <name evidence="1" type="ORF">OKIOD_LOCUS10842</name>
</gene>
<organism evidence="1 2">
    <name type="scientific">Oikopleura dioica</name>
    <name type="common">Tunicate</name>
    <dbReference type="NCBI Taxonomy" id="34765"/>
    <lineage>
        <taxon>Eukaryota</taxon>
        <taxon>Metazoa</taxon>
        <taxon>Chordata</taxon>
        <taxon>Tunicata</taxon>
        <taxon>Appendicularia</taxon>
        <taxon>Copelata</taxon>
        <taxon>Oikopleuridae</taxon>
        <taxon>Oikopleura</taxon>
    </lineage>
</organism>
<dbReference type="EMBL" id="OU015566">
    <property type="protein sequence ID" value="CAG5105377.1"/>
    <property type="molecule type" value="Genomic_DNA"/>
</dbReference>
<protein>
    <submittedName>
        <fullName evidence="1">Oidioi.mRNA.OKI2018_I69.chr1.g2077.t1.cds</fullName>
    </submittedName>
</protein>
<evidence type="ECO:0000313" key="1">
    <source>
        <dbReference type="EMBL" id="CAG5105377.1"/>
    </source>
</evidence>
<dbReference type="InterPro" id="IPR026750">
    <property type="entry name" value="NTAN1"/>
</dbReference>
<name>A0ABN7SU57_OIKDI</name>
<dbReference type="Pfam" id="PF14736">
    <property type="entry name" value="N_Asn_amidohyd"/>
    <property type="match status" value="1"/>
</dbReference>
<keyword evidence="2" id="KW-1185">Reference proteome</keyword>
<sequence>MVLCVGKGAKCRFIEEKEIVDPELIYENFPEYVKDSQQLVKLPETRLGAPGVLYVNQREFAATVPEDEMTKYIGTDNATTCNIVCVRHTGSRAVCLSHLDGSNTDEAIASMIMSTQALTNPKDDSLGRLEIHVIGGYADEEDCSLEVTEGILRACTKRPEKIYLNSLCVLSQNTEYFANRPRPILYGVAIEVHGGYCFPAKFMYKGPDIPIRTARLFRGTGDCLNIYDYQNHELQIGPFDYQAWPNAEKYYLLPDALIRQYLSTSPNVEKPDFAHCTKEAIKVIMQHPEPLETIFQNKVRKYKRKSDGFWELIDSLNDSGTSSS</sequence>